<accession>A0A0D8Y6H1</accession>
<evidence type="ECO:0000256" key="5">
    <source>
        <dbReference type="SAM" id="Phobius"/>
    </source>
</evidence>
<gene>
    <name evidence="7" type="ORF">DICVIV_01522</name>
</gene>
<evidence type="ECO:0000256" key="2">
    <source>
        <dbReference type="ARBA" id="ARBA00006285"/>
    </source>
</evidence>
<dbReference type="InterPro" id="IPR017853">
    <property type="entry name" value="GH"/>
</dbReference>
<feature type="transmembrane region" description="Helical" evidence="5">
    <location>
        <begin position="388"/>
        <end position="407"/>
    </location>
</feature>
<protein>
    <recommendedName>
        <fullName evidence="3">beta-N-acetylhexosaminidase</fullName>
        <ecNumber evidence="3">3.2.1.52</ecNumber>
    </recommendedName>
</protein>
<organism evidence="7 8">
    <name type="scientific">Dictyocaulus viviparus</name>
    <name type="common">Bovine lungworm</name>
    <dbReference type="NCBI Taxonomy" id="29172"/>
    <lineage>
        <taxon>Eukaryota</taxon>
        <taxon>Metazoa</taxon>
        <taxon>Ecdysozoa</taxon>
        <taxon>Nematoda</taxon>
        <taxon>Chromadorea</taxon>
        <taxon>Rhabditida</taxon>
        <taxon>Rhabditina</taxon>
        <taxon>Rhabditomorpha</taxon>
        <taxon>Strongyloidea</taxon>
        <taxon>Metastrongylidae</taxon>
        <taxon>Dictyocaulus</taxon>
    </lineage>
</organism>
<dbReference type="InterPro" id="IPR038901">
    <property type="entry name" value="HEXDC-like"/>
</dbReference>
<keyword evidence="8" id="KW-1185">Reference proteome</keyword>
<keyword evidence="5" id="KW-1133">Transmembrane helix</keyword>
<evidence type="ECO:0000256" key="4">
    <source>
        <dbReference type="ARBA" id="ARBA00022801"/>
    </source>
</evidence>
<dbReference type="InterPro" id="IPR015883">
    <property type="entry name" value="Glyco_hydro_20_cat"/>
</dbReference>
<reference evidence="8" key="2">
    <citation type="journal article" date="2016" name="Sci. Rep.">
        <title>Dictyocaulus viviparus genome, variome and transcriptome elucidate lungworm biology and support future intervention.</title>
        <authorList>
            <person name="McNulty S.N."/>
            <person name="Strube C."/>
            <person name="Rosa B.A."/>
            <person name="Martin J.C."/>
            <person name="Tyagi R."/>
            <person name="Choi Y.J."/>
            <person name="Wang Q."/>
            <person name="Hallsworth Pepin K."/>
            <person name="Zhang X."/>
            <person name="Ozersky P."/>
            <person name="Wilson R.K."/>
            <person name="Sternberg P.W."/>
            <person name="Gasser R.B."/>
            <person name="Mitreva M."/>
        </authorList>
    </citation>
    <scope>NUCLEOTIDE SEQUENCE [LARGE SCALE GENOMIC DNA]</scope>
    <source>
        <strain evidence="8">HannoverDv2000</strain>
    </source>
</reference>
<dbReference type="GO" id="GO:0005975">
    <property type="term" value="P:carbohydrate metabolic process"/>
    <property type="evidence" value="ECO:0007669"/>
    <property type="project" value="InterPro"/>
</dbReference>
<dbReference type="GO" id="GO:0004563">
    <property type="term" value="F:beta-N-acetylhexosaminidase activity"/>
    <property type="evidence" value="ECO:0007669"/>
    <property type="project" value="UniProtKB-EC"/>
</dbReference>
<dbReference type="Gene3D" id="3.20.20.80">
    <property type="entry name" value="Glycosidases"/>
    <property type="match status" value="1"/>
</dbReference>
<dbReference type="SUPFAM" id="SSF51445">
    <property type="entry name" value="(Trans)glycosidases"/>
    <property type="match status" value="1"/>
</dbReference>
<keyword evidence="5" id="KW-0472">Membrane</keyword>
<evidence type="ECO:0000313" key="7">
    <source>
        <dbReference type="EMBL" id="KJH52320.1"/>
    </source>
</evidence>
<name>A0A0D8Y6H1_DICVI</name>
<sequence>MFPYKGSLQPIKNGNAYTVDETLDILQYANSLELSVIPLVQTVGHLEWILKTAEFASLRENDSYPMVVCVADNEARTLILDSIHQVMTLHSNIRIPYIHIGADEVTQIGQCDEDRKVLPVLYGNSTKRLLFDYIRSIATNITQSFKNTKVLMWFDELKNTDEKLIEEYELDHLVIPVVWKYTANLEEDLPARMWHELARSFSTVWGGSAFKGADGPNRIWNRMKTYVQNNKQWYLQAATYSDLFDDFHGFFLTGWQRYDHFASLCELMPVSMASLAININLVRHYAITDSEAGIIMRILKCPLETSISQLILGEDKCHFTGYKVRDTIRDFIFLKQQYDNATWIHKREEAYLQRSQIYLNASNSFYLNAVGNSYRTWINGLNTIMDQLKQVVLILLIANYVFILLCFF</sequence>
<dbReference type="Pfam" id="PF00728">
    <property type="entry name" value="Glyco_hydro_20"/>
    <property type="match status" value="1"/>
</dbReference>
<dbReference type="Proteomes" id="UP000053766">
    <property type="component" value="Unassembled WGS sequence"/>
</dbReference>
<reference evidence="7 8" key="1">
    <citation type="submission" date="2013-11" db="EMBL/GenBank/DDBJ databases">
        <title>Draft genome of the bovine lungworm Dictyocaulus viviparus.</title>
        <authorList>
            <person name="Mitreva M."/>
        </authorList>
    </citation>
    <scope>NUCLEOTIDE SEQUENCE [LARGE SCALE GENOMIC DNA]</scope>
    <source>
        <strain evidence="7 8">HannoverDv2000</strain>
    </source>
</reference>
<dbReference type="STRING" id="29172.A0A0D8Y6H1"/>
<keyword evidence="5" id="KW-0812">Transmembrane</keyword>
<dbReference type="PANTHER" id="PTHR21040">
    <property type="entry name" value="BCDNA.GH04120"/>
    <property type="match status" value="1"/>
</dbReference>
<comment type="similarity">
    <text evidence="2">Belongs to the glycosyl hydrolase 20 family.</text>
</comment>
<comment type="catalytic activity">
    <reaction evidence="1">
        <text>Hydrolysis of terminal non-reducing N-acetyl-D-hexosamine residues in N-acetyl-beta-D-hexosaminides.</text>
        <dbReference type="EC" id="3.2.1.52"/>
    </reaction>
</comment>
<dbReference type="OrthoDB" id="10023921at2759"/>
<keyword evidence="4" id="KW-0378">Hydrolase</keyword>
<dbReference type="EC" id="3.2.1.52" evidence="3"/>
<dbReference type="PANTHER" id="PTHR21040:SF8">
    <property type="entry name" value="BCDNA.GH04120"/>
    <property type="match status" value="1"/>
</dbReference>
<evidence type="ECO:0000313" key="8">
    <source>
        <dbReference type="Proteomes" id="UP000053766"/>
    </source>
</evidence>
<dbReference type="AlphaFoldDB" id="A0A0D8Y6H1"/>
<dbReference type="EMBL" id="KN716167">
    <property type="protein sequence ID" value="KJH52320.1"/>
    <property type="molecule type" value="Genomic_DNA"/>
</dbReference>
<evidence type="ECO:0000256" key="3">
    <source>
        <dbReference type="ARBA" id="ARBA00012663"/>
    </source>
</evidence>
<evidence type="ECO:0000256" key="1">
    <source>
        <dbReference type="ARBA" id="ARBA00001231"/>
    </source>
</evidence>
<feature type="domain" description="Glycoside hydrolase family 20 catalytic" evidence="6">
    <location>
        <begin position="13"/>
        <end position="180"/>
    </location>
</feature>
<evidence type="ECO:0000259" key="6">
    <source>
        <dbReference type="Pfam" id="PF00728"/>
    </source>
</evidence>
<proteinExistence type="inferred from homology"/>